<reference evidence="1 2" key="1">
    <citation type="journal article" date="2023" name="Arcadia Sci">
        <title>De novo assembly of a long-read Amblyomma americanum tick genome.</title>
        <authorList>
            <person name="Chou S."/>
            <person name="Poskanzer K.E."/>
            <person name="Rollins M."/>
            <person name="Thuy-Boun P.S."/>
        </authorList>
    </citation>
    <scope>NUCLEOTIDE SEQUENCE [LARGE SCALE GENOMIC DNA]</scope>
    <source>
        <strain evidence="1">F_SG_1</strain>
        <tissue evidence="1">Salivary glands</tissue>
    </source>
</reference>
<gene>
    <name evidence="1" type="ORF">V5799_021326</name>
</gene>
<keyword evidence="2" id="KW-1185">Reference proteome</keyword>
<dbReference type="Proteomes" id="UP001321473">
    <property type="component" value="Unassembled WGS sequence"/>
</dbReference>
<dbReference type="AlphaFoldDB" id="A0AAQ4FQM0"/>
<proteinExistence type="predicted"/>
<comment type="caution">
    <text evidence="1">The sequence shown here is derived from an EMBL/GenBank/DDBJ whole genome shotgun (WGS) entry which is preliminary data.</text>
</comment>
<evidence type="ECO:0000313" key="2">
    <source>
        <dbReference type="Proteomes" id="UP001321473"/>
    </source>
</evidence>
<name>A0AAQ4FQM0_AMBAM</name>
<accession>A0AAQ4FQM0</accession>
<sequence>LSLLRFQYSDATGVMDVLHAALIIAMGTLANCDSIRIFCDECYRPNEQKLICQEDFLVEETCPDALHITCLKGACRCHCKLGFFRRTDYACVPERECLVQYRNPGMWLRDTDDVYMAWIVPTKYRILRIQSEYSMFGWNGESCQAKKTNLGSRSIMRSANRCQRMYTAPTPSCIRAVTASSWGLSFHH</sequence>
<evidence type="ECO:0008006" key="3">
    <source>
        <dbReference type="Google" id="ProtNLM"/>
    </source>
</evidence>
<organism evidence="1 2">
    <name type="scientific">Amblyomma americanum</name>
    <name type="common">Lone star tick</name>
    <dbReference type="NCBI Taxonomy" id="6943"/>
    <lineage>
        <taxon>Eukaryota</taxon>
        <taxon>Metazoa</taxon>
        <taxon>Ecdysozoa</taxon>
        <taxon>Arthropoda</taxon>
        <taxon>Chelicerata</taxon>
        <taxon>Arachnida</taxon>
        <taxon>Acari</taxon>
        <taxon>Parasitiformes</taxon>
        <taxon>Ixodida</taxon>
        <taxon>Ixodoidea</taxon>
        <taxon>Ixodidae</taxon>
        <taxon>Amblyomminae</taxon>
        <taxon>Amblyomma</taxon>
    </lineage>
</organism>
<evidence type="ECO:0000313" key="1">
    <source>
        <dbReference type="EMBL" id="KAK8788898.1"/>
    </source>
</evidence>
<feature type="non-terminal residue" evidence="1">
    <location>
        <position position="1"/>
    </location>
</feature>
<protein>
    <recommendedName>
        <fullName evidence="3">TIL domain-containing protein</fullName>
    </recommendedName>
</protein>
<dbReference type="EMBL" id="JARKHS020000380">
    <property type="protein sequence ID" value="KAK8788898.1"/>
    <property type="molecule type" value="Genomic_DNA"/>
</dbReference>